<dbReference type="GO" id="GO:0005549">
    <property type="term" value="F:odorant binding"/>
    <property type="evidence" value="ECO:0007669"/>
    <property type="project" value="InterPro"/>
</dbReference>
<dbReference type="EMBL" id="MT247219">
    <property type="protein sequence ID" value="QIS77198.1"/>
    <property type="molecule type" value="mRNA"/>
</dbReference>
<proteinExistence type="evidence at transcript level"/>
<keyword evidence="1" id="KW-0732">Signal</keyword>
<evidence type="ECO:0000313" key="2">
    <source>
        <dbReference type="EMBL" id="QIS77198.1"/>
    </source>
</evidence>
<dbReference type="Gene3D" id="1.10.238.20">
    <property type="entry name" value="Pheromone/general odorant binding protein domain"/>
    <property type="match status" value="1"/>
</dbReference>
<reference evidence="2" key="1">
    <citation type="submission" date="2020-03" db="EMBL/GenBank/DDBJ databases">
        <authorList>
            <person name="Jia H.R."/>
        </authorList>
    </citation>
    <scope>NUCLEOTIDE SEQUENCE</scope>
</reference>
<dbReference type="SUPFAM" id="SSF47565">
    <property type="entry name" value="Insect pheromone/odorant-binding proteins"/>
    <property type="match status" value="1"/>
</dbReference>
<dbReference type="InterPro" id="IPR006170">
    <property type="entry name" value="PBP/GOBP"/>
</dbReference>
<dbReference type="Pfam" id="PF01395">
    <property type="entry name" value="PBP_GOBP"/>
    <property type="match status" value="1"/>
</dbReference>
<feature type="signal peptide" evidence="1">
    <location>
        <begin position="1"/>
        <end position="15"/>
    </location>
</feature>
<sequence>MKIYIVLLLIALTSAAEWKIKTNKDWDEIEDTCFERHKNLVEQRGNSKSKDLTKPEFELVLCVFREGEVWSDSKGFSTDRLMMVMDTVATRDNINKKFLRDSLENCADDNSEGSSPLDWGYRYYKCFKDNEVLYETMRKARFIQPDVVGKQ</sequence>
<evidence type="ECO:0000256" key="1">
    <source>
        <dbReference type="SAM" id="SignalP"/>
    </source>
</evidence>
<accession>A0A6H0D3X2</accession>
<name>A0A6H0D3X2_EPIBA</name>
<protein>
    <submittedName>
        <fullName evidence="2">OBP5</fullName>
    </submittedName>
</protein>
<dbReference type="AlphaFoldDB" id="A0A6H0D3X2"/>
<feature type="chain" id="PRO_5026004332" evidence="1">
    <location>
        <begin position="16"/>
        <end position="151"/>
    </location>
</feature>
<dbReference type="InterPro" id="IPR036728">
    <property type="entry name" value="PBP_GOBP_sf"/>
</dbReference>
<organism evidence="2">
    <name type="scientific">Episyrphus balteatus</name>
    <name type="common">Marmalade hoverfly</name>
    <name type="synonym">Syrphus balteaus</name>
    <dbReference type="NCBI Taxonomy" id="286459"/>
    <lineage>
        <taxon>Eukaryota</taxon>
        <taxon>Metazoa</taxon>
        <taxon>Ecdysozoa</taxon>
        <taxon>Arthropoda</taxon>
        <taxon>Hexapoda</taxon>
        <taxon>Insecta</taxon>
        <taxon>Pterygota</taxon>
        <taxon>Neoptera</taxon>
        <taxon>Endopterygota</taxon>
        <taxon>Diptera</taxon>
        <taxon>Brachycera</taxon>
        <taxon>Muscomorpha</taxon>
        <taxon>Syrphoidea</taxon>
        <taxon>Syrphidae</taxon>
        <taxon>Syrphinae</taxon>
        <taxon>Syrphini</taxon>
        <taxon>Episyrphus</taxon>
    </lineage>
</organism>